<accession>A0A180H5D4</accession>
<reference evidence="3" key="4">
    <citation type="submission" date="2025-05" db="UniProtKB">
        <authorList>
            <consortium name="EnsemblFungi"/>
        </authorList>
    </citation>
    <scope>IDENTIFICATION</scope>
    <source>
        <strain evidence="3">isolate 1-1 / race 1 (BBBD)</strain>
    </source>
</reference>
<dbReference type="Proteomes" id="UP000005240">
    <property type="component" value="Unassembled WGS sequence"/>
</dbReference>
<name>A0A180H5D4_PUCT1</name>
<evidence type="ECO:0000313" key="4">
    <source>
        <dbReference type="Proteomes" id="UP000005240"/>
    </source>
</evidence>
<reference evidence="2" key="2">
    <citation type="submission" date="2016-05" db="EMBL/GenBank/DDBJ databases">
        <title>Comparative analysis highlights variable genome content of wheat rusts and divergence of the mating loci.</title>
        <authorList>
            <person name="Cuomo C.A."/>
            <person name="Bakkeren G."/>
            <person name="Szabo L."/>
            <person name="Khalil H."/>
            <person name="Joly D."/>
            <person name="Goldberg J."/>
            <person name="Young S."/>
            <person name="Zeng Q."/>
            <person name="Fellers J."/>
        </authorList>
    </citation>
    <scope>NUCLEOTIDE SEQUENCE [LARGE SCALE GENOMIC DNA]</scope>
    <source>
        <strain evidence="2">1-1 BBBD Race 1</strain>
    </source>
</reference>
<organism evidence="2">
    <name type="scientific">Puccinia triticina (isolate 1-1 / race 1 (BBBD))</name>
    <name type="common">Brown leaf rust fungus</name>
    <dbReference type="NCBI Taxonomy" id="630390"/>
    <lineage>
        <taxon>Eukaryota</taxon>
        <taxon>Fungi</taxon>
        <taxon>Dikarya</taxon>
        <taxon>Basidiomycota</taxon>
        <taxon>Pucciniomycotina</taxon>
        <taxon>Pucciniomycetes</taxon>
        <taxon>Pucciniales</taxon>
        <taxon>Pucciniaceae</taxon>
        <taxon>Puccinia</taxon>
    </lineage>
</organism>
<dbReference type="VEuPathDB" id="FungiDB:PTTG_25203"/>
<evidence type="ECO:0000313" key="2">
    <source>
        <dbReference type="EMBL" id="OAW00211.1"/>
    </source>
</evidence>
<dbReference type="EnsemblFungi" id="PTTG_25203-t43_1">
    <property type="protein sequence ID" value="PTTG_25203-t43_1-p1"/>
    <property type="gene ID" value="PTTG_25203"/>
</dbReference>
<sequence length="307" mass="34201">MMFSPVWILGLLYSIVHVEGLAEYPHMRLCPVPNRQKGETDRVSVEFMIKSPSSDSELSEMITTATLKTEDIKSALAKLGETDEKRDAVDSFNGFLNFNAREGFYSNYLTVDAARAPDGSALGYWEKADRYDYKCLETLAPGPAQLVNLICAEKIAAKFPKEYPHMRLCPVPNRQKGETDWVSVDFMSESPSSGSELSAMITTAKLKTKEIKWALAELDETHEKRDAVDSFNGFLNFNAREGFYSNYLTVDAARAPDGSALGHWEKVDRFDYRCLETLAPGPAHLVNRICAAQISAKITPEVGYSPS</sequence>
<evidence type="ECO:0000256" key="1">
    <source>
        <dbReference type="SAM" id="SignalP"/>
    </source>
</evidence>
<proteinExistence type="predicted"/>
<protein>
    <submittedName>
        <fullName evidence="2 3">Uncharacterized protein</fullName>
    </submittedName>
</protein>
<reference evidence="2" key="1">
    <citation type="submission" date="2009-11" db="EMBL/GenBank/DDBJ databases">
        <authorList>
            <consortium name="The Broad Institute Genome Sequencing Platform"/>
            <person name="Ward D."/>
            <person name="Feldgarden M."/>
            <person name="Earl A."/>
            <person name="Young S.K."/>
            <person name="Zeng Q."/>
            <person name="Koehrsen M."/>
            <person name="Alvarado L."/>
            <person name="Berlin A."/>
            <person name="Bochicchio J."/>
            <person name="Borenstein D."/>
            <person name="Chapman S.B."/>
            <person name="Chen Z."/>
            <person name="Engels R."/>
            <person name="Freedman E."/>
            <person name="Gellesch M."/>
            <person name="Goldberg J."/>
            <person name="Griggs A."/>
            <person name="Gujja S."/>
            <person name="Heilman E."/>
            <person name="Heiman D."/>
            <person name="Hepburn T."/>
            <person name="Howarth C."/>
            <person name="Jen D."/>
            <person name="Larson L."/>
            <person name="Lewis B."/>
            <person name="Mehta T."/>
            <person name="Park D."/>
            <person name="Pearson M."/>
            <person name="Roberts A."/>
            <person name="Saif S."/>
            <person name="Shea T."/>
            <person name="Shenoy N."/>
            <person name="Sisk P."/>
            <person name="Stolte C."/>
            <person name="Sykes S."/>
            <person name="Thomson T."/>
            <person name="Walk T."/>
            <person name="White J."/>
            <person name="Yandava C."/>
            <person name="Izard J."/>
            <person name="Baranova O.V."/>
            <person name="Blanton J.M."/>
            <person name="Tanner A.C."/>
            <person name="Dewhirst F.E."/>
            <person name="Haas B."/>
            <person name="Nusbaum C."/>
            <person name="Birren B."/>
        </authorList>
    </citation>
    <scope>NUCLEOTIDE SEQUENCE [LARGE SCALE GENOMIC DNA]</scope>
    <source>
        <strain evidence="2">1-1 BBBD Race 1</strain>
    </source>
</reference>
<gene>
    <name evidence="2" type="ORF">PTTG_25203</name>
</gene>
<reference evidence="3 4" key="3">
    <citation type="journal article" date="2017" name="G3 (Bethesda)">
        <title>Comparative analysis highlights variable genome content of wheat rusts and divergence of the mating loci.</title>
        <authorList>
            <person name="Cuomo C.A."/>
            <person name="Bakkeren G."/>
            <person name="Khalil H.B."/>
            <person name="Panwar V."/>
            <person name="Joly D."/>
            <person name="Linning R."/>
            <person name="Sakthikumar S."/>
            <person name="Song X."/>
            <person name="Adiconis X."/>
            <person name="Fan L."/>
            <person name="Goldberg J.M."/>
            <person name="Levin J.Z."/>
            <person name="Young S."/>
            <person name="Zeng Q."/>
            <person name="Anikster Y."/>
            <person name="Bruce M."/>
            <person name="Wang M."/>
            <person name="Yin C."/>
            <person name="McCallum B."/>
            <person name="Szabo L.J."/>
            <person name="Hulbert S."/>
            <person name="Chen X."/>
            <person name="Fellers J.P."/>
        </authorList>
    </citation>
    <scope>NUCLEOTIDE SEQUENCE</scope>
    <source>
        <strain evidence="3">isolate 1-1 / race 1 (BBBD)</strain>
        <strain evidence="4">Isolate 1-1 / race 1 (BBBD)</strain>
    </source>
</reference>
<keyword evidence="1" id="KW-0732">Signal</keyword>
<feature type="signal peptide" evidence="1">
    <location>
        <begin position="1"/>
        <end position="20"/>
    </location>
</feature>
<feature type="chain" id="PRO_5008110648" evidence="1">
    <location>
        <begin position="21"/>
        <end position="307"/>
    </location>
</feature>
<dbReference type="EMBL" id="ADAS02000001">
    <property type="protein sequence ID" value="OAW00211.1"/>
    <property type="molecule type" value="Genomic_DNA"/>
</dbReference>
<keyword evidence="4" id="KW-1185">Reference proteome</keyword>
<dbReference type="AlphaFoldDB" id="A0A180H5D4"/>
<evidence type="ECO:0000313" key="3">
    <source>
        <dbReference type="EnsemblFungi" id="PTTG_25203-t43_1-p1"/>
    </source>
</evidence>
<dbReference type="OrthoDB" id="10274865at2759"/>